<dbReference type="SUPFAM" id="SSF46894">
    <property type="entry name" value="C-terminal effector domain of the bipartite response regulators"/>
    <property type="match status" value="1"/>
</dbReference>
<name>A0ABW6DSJ0_9ACTN</name>
<dbReference type="PROSITE" id="PS51755">
    <property type="entry name" value="OMPR_PHOB"/>
    <property type="match status" value="1"/>
</dbReference>
<dbReference type="RefSeq" id="WP_381300634.1">
    <property type="nucleotide sequence ID" value="NZ_JBHVRE010000001.1"/>
</dbReference>
<feature type="compositionally biased region" description="Low complexity" evidence="5">
    <location>
        <begin position="246"/>
        <end position="266"/>
    </location>
</feature>
<dbReference type="EMBL" id="JBHXPM010000009">
    <property type="protein sequence ID" value="MFD3956831.1"/>
    <property type="molecule type" value="Genomic_DNA"/>
</dbReference>
<feature type="DNA-binding region" description="OmpR/PhoB-type" evidence="4">
    <location>
        <begin position="1"/>
        <end position="90"/>
    </location>
</feature>
<keyword evidence="3 4" id="KW-0238">DNA-binding</keyword>
<dbReference type="InterPro" id="IPR058852">
    <property type="entry name" value="HTH_77"/>
</dbReference>
<evidence type="ECO:0000256" key="3">
    <source>
        <dbReference type="ARBA" id="ARBA00023125"/>
    </source>
</evidence>
<dbReference type="InterPro" id="IPR036388">
    <property type="entry name" value="WH-like_DNA-bd_sf"/>
</dbReference>
<dbReference type="SMART" id="SM00862">
    <property type="entry name" value="Trans_reg_C"/>
    <property type="match status" value="1"/>
</dbReference>
<comment type="caution">
    <text evidence="7">The sequence shown here is derived from an EMBL/GenBank/DDBJ whole genome shotgun (WGS) entry which is preliminary data.</text>
</comment>
<dbReference type="CDD" id="cd15831">
    <property type="entry name" value="BTAD"/>
    <property type="match status" value="1"/>
</dbReference>
<dbReference type="InterPro" id="IPR027417">
    <property type="entry name" value="P-loop_NTPase"/>
</dbReference>
<feature type="region of interest" description="Disordered" evidence="5">
    <location>
        <begin position="693"/>
        <end position="755"/>
    </location>
</feature>
<dbReference type="SUPFAM" id="SSF48452">
    <property type="entry name" value="TPR-like"/>
    <property type="match status" value="2"/>
</dbReference>
<evidence type="ECO:0000256" key="4">
    <source>
        <dbReference type="PROSITE-ProRule" id="PRU01091"/>
    </source>
</evidence>
<dbReference type="PANTHER" id="PTHR47691">
    <property type="entry name" value="REGULATOR-RELATED"/>
    <property type="match status" value="1"/>
</dbReference>
<dbReference type="SMART" id="SM01043">
    <property type="entry name" value="BTAD"/>
    <property type="match status" value="1"/>
</dbReference>
<evidence type="ECO:0000313" key="7">
    <source>
        <dbReference type="EMBL" id="MFD3956831.1"/>
    </source>
</evidence>
<dbReference type="InterPro" id="IPR049945">
    <property type="entry name" value="AAA_22"/>
</dbReference>
<feature type="region of interest" description="Disordered" evidence="5">
    <location>
        <begin position="241"/>
        <end position="295"/>
    </location>
</feature>
<keyword evidence="8" id="KW-1185">Reference proteome</keyword>
<reference evidence="7 8" key="1">
    <citation type="submission" date="2024-09" db="EMBL/GenBank/DDBJ databases">
        <title>The Natural Products Discovery Center: Release of the First 8490 Sequenced Strains for Exploring Actinobacteria Biosynthetic Diversity.</title>
        <authorList>
            <person name="Kalkreuter E."/>
            <person name="Kautsar S.A."/>
            <person name="Yang D."/>
            <person name="Bader C.D."/>
            <person name="Teijaro C.N."/>
            <person name="Fluegel L."/>
            <person name="Davis C.M."/>
            <person name="Simpson J.R."/>
            <person name="Lauterbach L."/>
            <person name="Steele A.D."/>
            <person name="Gui C."/>
            <person name="Meng S."/>
            <person name="Li G."/>
            <person name="Viehrig K."/>
            <person name="Ye F."/>
            <person name="Su P."/>
            <person name="Kiefer A.F."/>
            <person name="Nichols A."/>
            <person name="Cepeda A.J."/>
            <person name="Yan W."/>
            <person name="Fan B."/>
            <person name="Jiang Y."/>
            <person name="Adhikari A."/>
            <person name="Zheng C.-J."/>
            <person name="Schuster L."/>
            <person name="Cowan T.M."/>
            <person name="Smanski M.J."/>
            <person name="Chevrette M.G."/>
            <person name="De Carvalho L.P.S."/>
            <person name="Shen B."/>
        </authorList>
    </citation>
    <scope>NUCLEOTIDE SEQUENCE [LARGE SCALE GENOMIC DNA]</scope>
    <source>
        <strain evidence="7 8">NPDC058584</strain>
    </source>
</reference>
<keyword evidence="2" id="KW-0902">Two-component regulatory system</keyword>
<comment type="similarity">
    <text evidence="1">Belongs to the AfsR/DnrI/RedD regulatory family.</text>
</comment>
<accession>A0ABW6DSJ0</accession>
<gene>
    <name evidence="7" type="ORF">ACFWR3_12165</name>
</gene>
<sequence>MRFGVLGPLVVWDGEGREIRVPEAKVRALLADLLAHDGGPVSADRLIHDLWGDAPPGKPAGALQAKVSQLRRVIGRDRVERRPAGYRLRFDEGGDEVDAVRFRALVTEARPVRDPGARAALLTEALELWRGPAYADFADGPFVRAAAQRLAEQRLSVLEEQAEARLEAGDHALLAGELADLVARHPLRERLRTALMRALYAAGRQSEALTSYEDLRTRLAEELGVDPSPELAALHQALLRQEPGLRTETPPAPTTRASSATTTPTRNQDPAQHQAPARHQTAPAPAPPSTNLPVPLTSLVGRRQALDDLARLLSEARLVTLTGPGGVGKTRLAVAAATADRDGARSGELADGAWFVEFSGLRTGTSADLAQVVAATLGIRDDAPRPLPGTGPATPSLPHRLAAALRDRRTLLVLDNCEHVVDAAAELTELLLRTAPGLRVLATGQEPLGLAGEAVFLVEPLQPADAVRMFMERAAAATPGFPRDPEGPDEPERRAVDEICRRLDGIPLALELAATRVRALGVRELAARLHDRFRVLTFGQRGAPARQQTLRAVIDWSWELLSAPERIVLRRLAAHTDGCDLAAAEAVCAGDGVARDEVLDLGTRLVDRSLVVVADGPTGPRYRLLESVAAYATERLHEMEDLTAVRDRHLLHYRALAEYAEPELRGAGQRPWLARLDAEAGNLRTALDEAVRRAGAGGPGAPGEPGDPGDPGRPGEPVGSGRAEAAQKSGEPGEPGEPGKPGKPEEPDGAEEAEEAVRLATALAWWWLLRGRLTEARRSLAAVLAVTDGGPPELTLLQAAFALLTGDRTAAAVALAAATAEAVPDPVRRARALWLCAYGLFSAGDAAGSGELNDRALDLSTATGDRWGTAAALGLRATLALVRGDLAGLGRDGTRSALTFRELGDCWGELQTVSPLAALAEIKGAYEEADRRQREGLLMARELGLEAEVSARLSGLGRLALLARDWERARDLHEQARRSAAEQGYKYGEIHSGMGLALGARRSGDLDGAEAHLLHLRDGYVDVSSQAGDHLLLAELGFVAELRGDADTAAAHHLQGLEIARALAEPRALALSLEGLAGAAALTADGPSATRAAVLLGAAAAARRAAGAPLPPAERADVDRVTASARAALGAAAFSEAYAEGARLTPEEAARLARTEPA</sequence>
<evidence type="ECO:0000256" key="2">
    <source>
        <dbReference type="ARBA" id="ARBA00023012"/>
    </source>
</evidence>
<dbReference type="PRINTS" id="PR00364">
    <property type="entry name" value="DISEASERSIST"/>
</dbReference>
<dbReference type="InterPro" id="IPR001867">
    <property type="entry name" value="OmpR/PhoB-type_DNA-bd"/>
</dbReference>
<protein>
    <submittedName>
        <fullName evidence="7">BTAD domain-containing putative transcriptional regulator</fullName>
    </submittedName>
</protein>
<dbReference type="PANTHER" id="PTHR47691:SF3">
    <property type="entry name" value="HTH-TYPE TRANSCRIPTIONAL REGULATOR RV0890C-RELATED"/>
    <property type="match status" value="1"/>
</dbReference>
<evidence type="ECO:0000256" key="5">
    <source>
        <dbReference type="SAM" id="MobiDB-lite"/>
    </source>
</evidence>
<dbReference type="InterPro" id="IPR016032">
    <property type="entry name" value="Sig_transdc_resp-reg_C-effctor"/>
</dbReference>
<evidence type="ECO:0000313" key="8">
    <source>
        <dbReference type="Proteomes" id="UP001598300"/>
    </source>
</evidence>
<evidence type="ECO:0000259" key="6">
    <source>
        <dbReference type="PROSITE" id="PS51755"/>
    </source>
</evidence>
<dbReference type="Pfam" id="PF03704">
    <property type="entry name" value="BTAD"/>
    <property type="match status" value="1"/>
</dbReference>
<dbReference type="Gene3D" id="3.40.50.300">
    <property type="entry name" value="P-loop containing nucleotide triphosphate hydrolases"/>
    <property type="match status" value="1"/>
</dbReference>
<dbReference type="InterPro" id="IPR005158">
    <property type="entry name" value="BTAD"/>
</dbReference>
<dbReference type="Gene3D" id="1.25.40.10">
    <property type="entry name" value="Tetratricopeptide repeat domain"/>
    <property type="match status" value="2"/>
</dbReference>
<dbReference type="Pfam" id="PF25872">
    <property type="entry name" value="HTH_77"/>
    <property type="match status" value="1"/>
</dbReference>
<feature type="domain" description="OmpR/PhoB-type" evidence="6">
    <location>
        <begin position="1"/>
        <end position="90"/>
    </location>
</feature>
<organism evidence="7 8">
    <name type="scientific">Streptomyces bacillaris</name>
    <dbReference type="NCBI Taxonomy" id="68179"/>
    <lineage>
        <taxon>Bacteria</taxon>
        <taxon>Bacillati</taxon>
        <taxon>Actinomycetota</taxon>
        <taxon>Actinomycetes</taxon>
        <taxon>Kitasatosporales</taxon>
        <taxon>Streptomycetaceae</taxon>
        <taxon>Streptomyces</taxon>
    </lineage>
</organism>
<dbReference type="Pfam" id="PF13401">
    <property type="entry name" value="AAA_22"/>
    <property type="match status" value="1"/>
</dbReference>
<evidence type="ECO:0000256" key="1">
    <source>
        <dbReference type="ARBA" id="ARBA00005820"/>
    </source>
</evidence>
<dbReference type="InterPro" id="IPR011990">
    <property type="entry name" value="TPR-like_helical_dom_sf"/>
</dbReference>
<dbReference type="Gene3D" id="1.10.10.10">
    <property type="entry name" value="Winged helix-like DNA-binding domain superfamily/Winged helix DNA-binding domain"/>
    <property type="match status" value="1"/>
</dbReference>
<dbReference type="Proteomes" id="UP001598300">
    <property type="component" value="Unassembled WGS sequence"/>
</dbReference>
<proteinExistence type="inferred from homology"/>
<dbReference type="SUPFAM" id="SSF52540">
    <property type="entry name" value="P-loop containing nucleoside triphosphate hydrolases"/>
    <property type="match status" value="1"/>
</dbReference>